<evidence type="ECO:0000256" key="1">
    <source>
        <dbReference type="ARBA" id="ARBA00001974"/>
    </source>
</evidence>
<keyword evidence="3" id="KW-0285">Flavoprotein</keyword>
<dbReference type="InterPro" id="IPR016169">
    <property type="entry name" value="FAD-bd_PCMH_sub2"/>
</dbReference>
<organism evidence="7 8">
    <name type="scientific">Rhizobium puerariae</name>
    <dbReference type="NCBI Taxonomy" id="1585791"/>
    <lineage>
        <taxon>Bacteria</taxon>
        <taxon>Pseudomonadati</taxon>
        <taxon>Pseudomonadota</taxon>
        <taxon>Alphaproteobacteria</taxon>
        <taxon>Hyphomicrobiales</taxon>
        <taxon>Rhizobiaceae</taxon>
        <taxon>Rhizobium/Agrobacterium group</taxon>
        <taxon>Rhizobium</taxon>
    </lineage>
</organism>
<comment type="cofactor">
    <cofactor evidence="1">
        <name>FAD</name>
        <dbReference type="ChEBI" id="CHEBI:57692"/>
    </cofactor>
</comment>
<dbReference type="InterPro" id="IPR016171">
    <property type="entry name" value="Vanillyl_alc_oxidase_C-sub2"/>
</dbReference>
<sequence length="462" mass="49231">MKNAQQIEEALAELSALLGASGYLGGYDERKRHSRDTSTARSCLPIAVLRPGNTEEVAGIMRVCQRIGMPVVPQGGLTGLSGGAVPTEGSVALSLERMNGVIEVDAENASLTAWAGTPLETVQEAARCAGFEYPVDIGARGSATIGGTIATNAGGIRVVRHGMTRQHLLGLEAVLPDASVIRNLRPMLKDNAGFDLKHMFVGSEGCLGVITRAVLRLSPAPHDRYTVLLGMPGYEAAIACLASARRHFQAELTAFEGMWPAYWSLACRMVAASRPPLGTGHGIYILMETSSRDRGWLEEWLEDCLEAGVVSDGVLADSLSAARTMWSVREAIGDVDREIGAHLNFDIGLAPSQLGEFAEACEKALGDLVTRDILHLGHIADGNLHVIVPVPAGDEVTGTEVERRLFDLLAERGGSVAAEHGIGTLKRPWIDRTRSADEISLMRVLKAAMDPKGILNPGKVIP</sequence>
<comment type="similarity">
    <text evidence="2">Belongs to the FAD-binding oxidoreductase/transferase type 4 family.</text>
</comment>
<name>A0ABV6AEF5_9HYPH</name>
<keyword evidence="4" id="KW-0274">FAD</keyword>
<reference evidence="7 8" key="1">
    <citation type="submission" date="2024-09" db="EMBL/GenBank/DDBJ databases">
        <authorList>
            <person name="Sun Q."/>
            <person name="Mori K."/>
        </authorList>
    </citation>
    <scope>NUCLEOTIDE SEQUENCE [LARGE SCALE GENOMIC DNA]</scope>
    <source>
        <strain evidence="7 8">TBRC 4938</strain>
    </source>
</reference>
<evidence type="ECO:0000256" key="3">
    <source>
        <dbReference type="ARBA" id="ARBA00022630"/>
    </source>
</evidence>
<protein>
    <submittedName>
        <fullName evidence="7">FAD-binding oxidoreductase</fullName>
    </submittedName>
</protein>
<dbReference type="Pfam" id="PF01565">
    <property type="entry name" value="FAD_binding_4"/>
    <property type="match status" value="1"/>
</dbReference>
<dbReference type="InterPro" id="IPR016164">
    <property type="entry name" value="FAD-linked_Oxase-like_C"/>
</dbReference>
<evidence type="ECO:0000313" key="7">
    <source>
        <dbReference type="EMBL" id="MFB9949008.1"/>
    </source>
</evidence>
<evidence type="ECO:0000313" key="8">
    <source>
        <dbReference type="Proteomes" id="UP001589692"/>
    </source>
</evidence>
<dbReference type="RefSeq" id="WP_377260116.1">
    <property type="nucleotide sequence ID" value="NZ_JBHMAA010000011.1"/>
</dbReference>
<dbReference type="Gene3D" id="3.30.70.2190">
    <property type="match status" value="1"/>
</dbReference>
<evidence type="ECO:0000256" key="4">
    <source>
        <dbReference type="ARBA" id="ARBA00022827"/>
    </source>
</evidence>
<dbReference type="EMBL" id="JBHMAA010000011">
    <property type="protein sequence ID" value="MFB9949008.1"/>
    <property type="molecule type" value="Genomic_DNA"/>
</dbReference>
<gene>
    <name evidence="7" type="ORF">ACFFP0_09135</name>
</gene>
<proteinExistence type="inferred from homology"/>
<dbReference type="InterPro" id="IPR051264">
    <property type="entry name" value="FAD-oxidored/transferase_4"/>
</dbReference>
<dbReference type="SUPFAM" id="SSF55103">
    <property type="entry name" value="FAD-linked oxidases, C-terminal domain"/>
    <property type="match status" value="1"/>
</dbReference>
<dbReference type="Proteomes" id="UP001589692">
    <property type="component" value="Unassembled WGS sequence"/>
</dbReference>
<dbReference type="InterPro" id="IPR004113">
    <property type="entry name" value="FAD-bd_oxidored_4_C"/>
</dbReference>
<dbReference type="Gene3D" id="3.30.70.2740">
    <property type="match status" value="1"/>
</dbReference>
<evidence type="ECO:0000256" key="5">
    <source>
        <dbReference type="ARBA" id="ARBA00023002"/>
    </source>
</evidence>
<dbReference type="PANTHER" id="PTHR43716">
    <property type="entry name" value="D-2-HYDROXYGLUTARATE DEHYDROGENASE, MITOCHONDRIAL"/>
    <property type="match status" value="1"/>
</dbReference>
<dbReference type="InterPro" id="IPR006094">
    <property type="entry name" value="Oxid_FAD_bind_N"/>
</dbReference>
<evidence type="ECO:0000259" key="6">
    <source>
        <dbReference type="PROSITE" id="PS51387"/>
    </source>
</evidence>
<accession>A0ABV6AEF5</accession>
<dbReference type="Pfam" id="PF02913">
    <property type="entry name" value="FAD-oxidase_C"/>
    <property type="match status" value="1"/>
</dbReference>
<dbReference type="Gene3D" id="3.30.465.10">
    <property type="match status" value="1"/>
</dbReference>
<keyword evidence="5" id="KW-0560">Oxidoreductase</keyword>
<comment type="caution">
    <text evidence="7">The sequence shown here is derived from an EMBL/GenBank/DDBJ whole genome shotgun (WGS) entry which is preliminary data.</text>
</comment>
<dbReference type="Gene3D" id="1.10.45.10">
    <property type="entry name" value="Vanillyl-alcohol Oxidase, Chain A, domain 4"/>
    <property type="match status" value="1"/>
</dbReference>
<feature type="domain" description="FAD-binding PCMH-type" evidence="6">
    <location>
        <begin position="41"/>
        <end position="220"/>
    </location>
</feature>
<dbReference type="PROSITE" id="PS51387">
    <property type="entry name" value="FAD_PCMH"/>
    <property type="match status" value="1"/>
</dbReference>
<dbReference type="InterPro" id="IPR016166">
    <property type="entry name" value="FAD-bd_PCMH"/>
</dbReference>
<dbReference type="PANTHER" id="PTHR43716:SF1">
    <property type="entry name" value="D-2-HYDROXYGLUTARATE DEHYDROGENASE, MITOCHONDRIAL"/>
    <property type="match status" value="1"/>
</dbReference>
<keyword evidence="8" id="KW-1185">Reference proteome</keyword>
<evidence type="ECO:0000256" key="2">
    <source>
        <dbReference type="ARBA" id="ARBA00008000"/>
    </source>
</evidence>
<dbReference type="InterPro" id="IPR036318">
    <property type="entry name" value="FAD-bd_PCMH-like_sf"/>
</dbReference>
<dbReference type="SUPFAM" id="SSF56176">
    <property type="entry name" value="FAD-binding/transporter-associated domain-like"/>
    <property type="match status" value="1"/>
</dbReference>